<evidence type="ECO:0000313" key="6">
    <source>
        <dbReference type="EMBL" id="PSL44504.1"/>
    </source>
</evidence>
<reference evidence="6 7" key="1">
    <citation type="submission" date="2018-03" db="EMBL/GenBank/DDBJ databases">
        <title>Genomic Encyclopedia of Type Strains, Phase III (KMG-III): the genomes of soil and plant-associated and newly described type strains.</title>
        <authorList>
            <person name="Whitman W."/>
        </authorList>
    </citation>
    <scope>NUCLEOTIDE SEQUENCE [LARGE SCALE GENOMIC DNA]</scope>
    <source>
        <strain evidence="6 7">CGMCC 1.07653</strain>
    </source>
</reference>
<dbReference type="InterPro" id="IPR009057">
    <property type="entry name" value="Homeodomain-like_sf"/>
</dbReference>
<dbReference type="Gene3D" id="1.10.10.10">
    <property type="entry name" value="Winged helix-like DNA-binding domain superfamily/Winged helix DNA-binding domain"/>
    <property type="match status" value="1"/>
</dbReference>
<dbReference type="PROSITE" id="PS51071">
    <property type="entry name" value="HTH_RPIR"/>
    <property type="match status" value="1"/>
</dbReference>
<feature type="domain" description="SIS" evidence="5">
    <location>
        <begin position="106"/>
        <end position="244"/>
    </location>
</feature>
<proteinExistence type="predicted"/>
<comment type="caution">
    <text evidence="6">The sequence shown here is derived from an EMBL/GenBank/DDBJ whole genome shotgun (WGS) entry which is preliminary data.</text>
</comment>
<keyword evidence="3" id="KW-0804">Transcription</keyword>
<evidence type="ECO:0000313" key="7">
    <source>
        <dbReference type="Proteomes" id="UP000242310"/>
    </source>
</evidence>
<sequence length="248" mass="27914">MRLEELMNEHYDEFNENDLHILKYVLNHKATSSQMSINQLAEACHTSRSSVHRLTKKLNFAGYSEFKVFLKWESQPAEQESRHTEILTNDIEATMKNLADTNFELLSNKLVSARRIFIYGSGTAQLTCATEAQRLFAVVNTFVTIIHDQVEFETMFPSMSDEDIIIIVSLSGDTPALLPQARKLNAKGIEFISITNLKNNKLAQLSPAAIYVTSSPTATEKGAGLASFIPFHIAIETLIRHFAEYLNV</sequence>
<feature type="domain" description="HTH rpiR-type" evidence="4">
    <location>
        <begin position="1"/>
        <end position="77"/>
    </location>
</feature>
<keyword evidence="7" id="KW-1185">Reference proteome</keyword>
<dbReference type="SUPFAM" id="SSF53697">
    <property type="entry name" value="SIS domain"/>
    <property type="match status" value="1"/>
</dbReference>
<dbReference type="Proteomes" id="UP000242310">
    <property type="component" value="Unassembled WGS sequence"/>
</dbReference>
<dbReference type="PROSITE" id="PS51464">
    <property type="entry name" value="SIS"/>
    <property type="match status" value="1"/>
</dbReference>
<dbReference type="RefSeq" id="WP_106588976.1">
    <property type="nucleotide sequence ID" value="NZ_PYAV01000008.1"/>
</dbReference>
<keyword evidence="2" id="KW-0238">DNA-binding</keyword>
<dbReference type="InterPro" id="IPR046348">
    <property type="entry name" value="SIS_dom_sf"/>
</dbReference>
<accession>A0A2P8HE68</accession>
<dbReference type="GO" id="GO:1901135">
    <property type="term" value="P:carbohydrate derivative metabolic process"/>
    <property type="evidence" value="ECO:0007669"/>
    <property type="project" value="InterPro"/>
</dbReference>
<dbReference type="CDD" id="cd05013">
    <property type="entry name" value="SIS_RpiR"/>
    <property type="match status" value="1"/>
</dbReference>
<dbReference type="InterPro" id="IPR047640">
    <property type="entry name" value="RpiR-like"/>
</dbReference>
<organism evidence="6 7">
    <name type="scientific">Salsuginibacillus halophilus</name>
    <dbReference type="NCBI Taxonomy" id="517424"/>
    <lineage>
        <taxon>Bacteria</taxon>
        <taxon>Bacillati</taxon>
        <taxon>Bacillota</taxon>
        <taxon>Bacilli</taxon>
        <taxon>Bacillales</taxon>
        <taxon>Bacillaceae</taxon>
        <taxon>Salsuginibacillus</taxon>
    </lineage>
</organism>
<evidence type="ECO:0000259" key="4">
    <source>
        <dbReference type="PROSITE" id="PS51071"/>
    </source>
</evidence>
<dbReference type="SUPFAM" id="SSF46689">
    <property type="entry name" value="Homeodomain-like"/>
    <property type="match status" value="1"/>
</dbReference>
<dbReference type="GO" id="GO:0003700">
    <property type="term" value="F:DNA-binding transcription factor activity"/>
    <property type="evidence" value="ECO:0007669"/>
    <property type="project" value="InterPro"/>
</dbReference>
<evidence type="ECO:0000259" key="5">
    <source>
        <dbReference type="PROSITE" id="PS51464"/>
    </source>
</evidence>
<evidence type="ECO:0000256" key="3">
    <source>
        <dbReference type="ARBA" id="ARBA00023163"/>
    </source>
</evidence>
<dbReference type="Pfam" id="PF01380">
    <property type="entry name" value="SIS"/>
    <property type="match status" value="1"/>
</dbReference>
<dbReference type="EMBL" id="PYAV01000008">
    <property type="protein sequence ID" value="PSL44504.1"/>
    <property type="molecule type" value="Genomic_DNA"/>
</dbReference>
<name>A0A2P8HE68_9BACI</name>
<keyword evidence="1" id="KW-0805">Transcription regulation</keyword>
<dbReference type="InterPro" id="IPR035472">
    <property type="entry name" value="RpiR-like_SIS"/>
</dbReference>
<gene>
    <name evidence="6" type="ORF">B0H94_108116</name>
</gene>
<dbReference type="InterPro" id="IPR000281">
    <property type="entry name" value="HTH_RpiR"/>
</dbReference>
<dbReference type="PANTHER" id="PTHR30514:SF1">
    <property type="entry name" value="HTH-TYPE TRANSCRIPTIONAL REGULATOR HEXR-RELATED"/>
    <property type="match status" value="1"/>
</dbReference>
<dbReference type="Gene3D" id="3.40.50.10490">
    <property type="entry name" value="Glucose-6-phosphate isomerase like protein, domain 1"/>
    <property type="match status" value="1"/>
</dbReference>
<dbReference type="GO" id="GO:0097367">
    <property type="term" value="F:carbohydrate derivative binding"/>
    <property type="evidence" value="ECO:0007669"/>
    <property type="project" value="InterPro"/>
</dbReference>
<dbReference type="PANTHER" id="PTHR30514">
    <property type="entry name" value="GLUCOKINASE"/>
    <property type="match status" value="1"/>
</dbReference>
<dbReference type="GO" id="GO:0003677">
    <property type="term" value="F:DNA binding"/>
    <property type="evidence" value="ECO:0007669"/>
    <property type="project" value="UniProtKB-KW"/>
</dbReference>
<protein>
    <submittedName>
        <fullName evidence="6">RpiR family transcriptional regulator</fullName>
    </submittedName>
</protein>
<dbReference type="Pfam" id="PF01418">
    <property type="entry name" value="HTH_6"/>
    <property type="match status" value="1"/>
</dbReference>
<dbReference type="AlphaFoldDB" id="A0A2P8HE68"/>
<dbReference type="OrthoDB" id="6590756at2"/>
<dbReference type="InterPro" id="IPR001347">
    <property type="entry name" value="SIS_dom"/>
</dbReference>
<evidence type="ECO:0000256" key="2">
    <source>
        <dbReference type="ARBA" id="ARBA00023125"/>
    </source>
</evidence>
<evidence type="ECO:0000256" key="1">
    <source>
        <dbReference type="ARBA" id="ARBA00023015"/>
    </source>
</evidence>
<dbReference type="InterPro" id="IPR036388">
    <property type="entry name" value="WH-like_DNA-bd_sf"/>
</dbReference>